<keyword evidence="3" id="KW-1185">Reference proteome</keyword>
<protein>
    <submittedName>
        <fullName evidence="2">Uncharacterized protein</fullName>
    </submittedName>
</protein>
<organism evidence="2 3">
    <name type="scientific">Reticulomyxa filosa</name>
    <dbReference type="NCBI Taxonomy" id="46433"/>
    <lineage>
        <taxon>Eukaryota</taxon>
        <taxon>Sar</taxon>
        <taxon>Rhizaria</taxon>
        <taxon>Retaria</taxon>
        <taxon>Foraminifera</taxon>
        <taxon>Monothalamids</taxon>
        <taxon>Reticulomyxidae</taxon>
        <taxon>Reticulomyxa</taxon>
    </lineage>
</organism>
<evidence type="ECO:0000256" key="1">
    <source>
        <dbReference type="SAM" id="MobiDB-lite"/>
    </source>
</evidence>
<dbReference type="EMBL" id="ASPP01021552">
    <property type="protein sequence ID" value="ETO12270.1"/>
    <property type="molecule type" value="Genomic_DNA"/>
</dbReference>
<dbReference type="AlphaFoldDB" id="X6MGU6"/>
<proteinExistence type="predicted"/>
<feature type="region of interest" description="Disordered" evidence="1">
    <location>
        <begin position="74"/>
        <end position="93"/>
    </location>
</feature>
<feature type="non-terminal residue" evidence="2">
    <location>
        <position position="158"/>
    </location>
</feature>
<accession>X6MGU6</accession>
<sequence length="158" mass="16478">MYTFVANRNLVTPSVNHSNVNYLSPGLSLFSTSSIPNSPNVQPLLATESGYFISHPNYNAAAMAMTASNATATTTTTPTTATTSTTPLSTSASANGMMSNPLSSLYVPSHLPNLNLLATNQIQSLSNIHSGTPKSIISSNTTASQSLTDYSNTNSDAK</sequence>
<gene>
    <name evidence="2" type="ORF">RFI_25106</name>
</gene>
<evidence type="ECO:0000313" key="2">
    <source>
        <dbReference type="EMBL" id="ETO12270.1"/>
    </source>
</evidence>
<evidence type="ECO:0000313" key="3">
    <source>
        <dbReference type="Proteomes" id="UP000023152"/>
    </source>
</evidence>
<reference evidence="2 3" key="1">
    <citation type="journal article" date="2013" name="Curr. Biol.">
        <title>The Genome of the Foraminiferan Reticulomyxa filosa.</title>
        <authorList>
            <person name="Glockner G."/>
            <person name="Hulsmann N."/>
            <person name="Schleicher M."/>
            <person name="Noegel A.A."/>
            <person name="Eichinger L."/>
            <person name="Gallinger C."/>
            <person name="Pawlowski J."/>
            <person name="Sierra R."/>
            <person name="Euteneuer U."/>
            <person name="Pillet L."/>
            <person name="Moustafa A."/>
            <person name="Platzer M."/>
            <person name="Groth M."/>
            <person name="Szafranski K."/>
            <person name="Schliwa M."/>
        </authorList>
    </citation>
    <scope>NUCLEOTIDE SEQUENCE [LARGE SCALE GENOMIC DNA]</scope>
</reference>
<dbReference type="Proteomes" id="UP000023152">
    <property type="component" value="Unassembled WGS sequence"/>
</dbReference>
<comment type="caution">
    <text evidence="2">The sequence shown here is derived from an EMBL/GenBank/DDBJ whole genome shotgun (WGS) entry which is preliminary data.</text>
</comment>
<name>X6MGU6_RETFI</name>